<dbReference type="SUPFAM" id="SSF55781">
    <property type="entry name" value="GAF domain-like"/>
    <property type="match status" value="1"/>
</dbReference>
<keyword evidence="8" id="KW-1185">Reference proteome</keyword>
<evidence type="ECO:0000313" key="8">
    <source>
        <dbReference type="Proteomes" id="UP000477911"/>
    </source>
</evidence>
<evidence type="ECO:0000256" key="4">
    <source>
        <dbReference type="SAM" id="MobiDB-lite"/>
    </source>
</evidence>
<dbReference type="SUPFAM" id="SSF111369">
    <property type="entry name" value="HlyD-like secretion proteins"/>
    <property type="match status" value="1"/>
</dbReference>
<dbReference type="Gene3D" id="2.40.30.170">
    <property type="match status" value="1"/>
</dbReference>
<reference evidence="7 8" key="1">
    <citation type="submission" date="2019-12" db="EMBL/GenBank/DDBJ databases">
        <authorList>
            <person name="Li M."/>
        </authorList>
    </citation>
    <scope>NUCLEOTIDE SEQUENCE [LARGE SCALE GENOMIC DNA]</scope>
    <source>
        <strain evidence="7 8">GBMRC 2024</strain>
    </source>
</reference>
<dbReference type="Pfam" id="PF25973">
    <property type="entry name" value="BSH_CzcB"/>
    <property type="match status" value="1"/>
</dbReference>
<dbReference type="InterPro" id="IPR029016">
    <property type="entry name" value="GAF-like_dom_sf"/>
</dbReference>
<dbReference type="EMBL" id="WUMU01000022">
    <property type="protein sequence ID" value="MXN19919.1"/>
    <property type="molecule type" value="Genomic_DNA"/>
</dbReference>
<evidence type="ECO:0000256" key="2">
    <source>
        <dbReference type="ARBA" id="ARBA00023054"/>
    </source>
</evidence>
<dbReference type="InterPro" id="IPR003018">
    <property type="entry name" value="GAF"/>
</dbReference>
<proteinExistence type="predicted"/>
<dbReference type="Pfam" id="PF01590">
    <property type="entry name" value="GAF"/>
    <property type="match status" value="1"/>
</dbReference>
<dbReference type="AlphaFoldDB" id="A0A6L7G7M1"/>
<dbReference type="PANTHER" id="PTHR32347:SF23">
    <property type="entry name" value="BLL5650 PROTEIN"/>
    <property type="match status" value="1"/>
</dbReference>
<gene>
    <name evidence="7" type="ORF">GR170_18960</name>
</gene>
<dbReference type="Proteomes" id="UP000477911">
    <property type="component" value="Unassembled WGS sequence"/>
</dbReference>
<keyword evidence="2 3" id="KW-0175">Coiled coil</keyword>
<evidence type="ECO:0000313" key="7">
    <source>
        <dbReference type="EMBL" id="MXN19919.1"/>
    </source>
</evidence>
<dbReference type="RefSeq" id="WP_160896040.1">
    <property type="nucleotide sequence ID" value="NZ_WUMU01000022.1"/>
</dbReference>
<feature type="region of interest" description="Disordered" evidence="4">
    <location>
        <begin position="1"/>
        <end position="23"/>
    </location>
</feature>
<accession>A0A6L7G7M1</accession>
<dbReference type="InterPro" id="IPR058647">
    <property type="entry name" value="BSH_CzcB-like"/>
</dbReference>
<evidence type="ECO:0000259" key="6">
    <source>
        <dbReference type="Pfam" id="PF25973"/>
    </source>
</evidence>
<evidence type="ECO:0000259" key="5">
    <source>
        <dbReference type="Pfam" id="PF01590"/>
    </source>
</evidence>
<dbReference type="Gene3D" id="3.30.450.40">
    <property type="match status" value="1"/>
</dbReference>
<dbReference type="Gene3D" id="2.40.50.100">
    <property type="match status" value="1"/>
</dbReference>
<feature type="domain" description="GAF" evidence="5">
    <location>
        <begin position="190"/>
        <end position="325"/>
    </location>
</feature>
<protein>
    <submittedName>
        <fullName evidence="7">HlyD family efflux transporter periplasmic adaptor subunit</fullName>
    </submittedName>
</protein>
<name>A0A6L7G7M1_9RHOB</name>
<evidence type="ECO:0000256" key="1">
    <source>
        <dbReference type="ARBA" id="ARBA00004196"/>
    </source>
</evidence>
<comment type="subcellular location">
    <subcellularLocation>
        <location evidence="1">Cell envelope</location>
    </subcellularLocation>
</comment>
<dbReference type="InterPro" id="IPR050465">
    <property type="entry name" value="UPF0194_transport"/>
</dbReference>
<dbReference type="GO" id="GO:0030313">
    <property type="term" value="C:cell envelope"/>
    <property type="evidence" value="ECO:0007669"/>
    <property type="project" value="UniProtKB-SubCell"/>
</dbReference>
<evidence type="ECO:0000256" key="3">
    <source>
        <dbReference type="SAM" id="Coils"/>
    </source>
</evidence>
<feature type="coiled-coil region" evidence="3">
    <location>
        <begin position="442"/>
        <end position="488"/>
    </location>
</feature>
<feature type="domain" description="CzcB-like barrel-sandwich hybrid" evidence="6">
    <location>
        <begin position="397"/>
        <end position="518"/>
    </location>
</feature>
<organism evidence="7 8">
    <name type="scientific">Pseudooceanicola albus</name>
    <dbReference type="NCBI Taxonomy" id="2692189"/>
    <lineage>
        <taxon>Bacteria</taxon>
        <taxon>Pseudomonadati</taxon>
        <taxon>Pseudomonadota</taxon>
        <taxon>Alphaproteobacteria</taxon>
        <taxon>Rhodobacterales</taxon>
        <taxon>Paracoccaceae</taxon>
        <taxon>Pseudooceanicola</taxon>
    </lineage>
</organism>
<comment type="caution">
    <text evidence="7">The sequence shown here is derived from an EMBL/GenBank/DDBJ whole genome shotgun (WGS) entry which is preliminary data.</text>
</comment>
<dbReference type="PANTHER" id="PTHR32347">
    <property type="entry name" value="EFFLUX SYSTEM COMPONENT YKNX-RELATED"/>
    <property type="match status" value="1"/>
</dbReference>
<sequence>MEGRLEAPGAEDPQGSEPVAITGNPWRQLGRALDLREAARAWAPVMLAQAETGEGASVFLRDPEGGRPRAVAHWPEARMPSGLMLAAAEAAMDSDRGVVRGAVGDDGRPSGGLVALATPLTVEGQVQGAVGLELLPRDAAELREAMRRLQWGAAWMRDLVRREAMASDRQRYDHAIAALNAVIAVAERDDIATAARAAATDLATRFGCDRVSVGFRRFGSSKVVAISHSAQFARQMNLVRLLGAAMDEAIDQRGPVLWPAEDSADPVASHRHEKLARAQGAGQIVTVPLYALGHFIGAITFERPAEAPFTQDDLEILEAVTTVLAPVLDEKRRNDRWLITKLGEAGTRQFVRLFGPGYLGRKIALIAVLGLGLFFWFATGADRISAEGQVAGRVQRTVAAPYDGFIAAALARAGDPVTQGQLLVQLDDREMALERLRLVTERQRQQIEYDRALAARDRAEAQARRAEIAQAEAEIALIDKQLERARLSAPFDGLVISGDLSQSIGASVARGDALLTVAPTGEYRLGLDVDERRIADVHPGQSGTLVPTALPDHGFPFEVTQITPVAEYGDGATTFRVEASFTGDTAALQPGMEGVAKIDAGEKRLIAIWTRPMTDWARLWAWRWLPE</sequence>